<name>A0AAN9YVI2_9PEZI</name>
<accession>A0AAN9YVI2</accession>
<evidence type="ECO:0000313" key="2">
    <source>
        <dbReference type="Proteomes" id="UP001320420"/>
    </source>
</evidence>
<protein>
    <submittedName>
        <fullName evidence="1">Uncharacterized protein</fullName>
    </submittedName>
</protein>
<proteinExistence type="predicted"/>
<dbReference type="AlphaFoldDB" id="A0AAN9YVI2"/>
<gene>
    <name evidence="1" type="ORF">SLS62_001775</name>
</gene>
<dbReference type="EMBL" id="JAKJXP020000008">
    <property type="protein sequence ID" value="KAK7756182.1"/>
    <property type="molecule type" value="Genomic_DNA"/>
</dbReference>
<keyword evidence="2" id="KW-1185">Reference proteome</keyword>
<comment type="caution">
    <text evidence="1">The sequence shown here is derived from an EMBL/GenBank/DDBJ whole genome shotgun (WGS) entry which is preliminary data.</text>
</comment>
<evidence type="ECO:0000313" key="1">
    <source>
        <dbReference type="EMBL" id="KAK7756182.1"/>
    </source>
</evidence>
<dbReference type="Proteomes" id="UP001320420">
    <property type="component" value="Unassembled WGS sequence"/>
</dbReference>
<sequence>MTVYFLRHDSDMAKCLRHLKEASHLIEGVGRVGVCNANFDYEEIFSIPYWAMVINAGLIDKLAAFNENITVEGFYSSTIVGNTMVRAFTVSGIWDLDTQTRWSWGAAKRKATEWGLKFVTITAETTVKEIMNGRAERDFLKKGHSLVFMSLDGKKVFSQQ</sequence>
<reference evidence="1 2" key="1">
    <citation type="submission" date="2024-02" db="EMBL/GenBank/DDBJ databases">
        <title>De novo assembly and annotation of 12 fungi associated with fruit tree decline syndrome in Ontario, Canada.</title>
        <authorList>
            <person name="Sulman M."/>
            <person name="Ellouze W."/>
            <person name="Ilyukhin E."/>
        </authorList>
    </citation>
    <scope>NUCLEOTIDE SEQUENCE [LARGE SCALE GENOMIC DNA]</scope>
    <source>
        <strain evidence="1 2">M11/M66-122</strain>
    </source>
</reference>
<organism evidence="1 2">
    <name type="scientific">Diatrype stigma</name>
    <dbReference type="NCBI Taxonomy" id="117547"/>
    <lineage>
        <taxon>Eukaryota</taxon>
        <taxon>Fungi</taxon>
        <taxon>Dikarya</taxon>
        <taxon>Ascomycota</taxon>
        <taxon>Pezizomycotina</taxon>
        <taxon>Sordariomycetes</taxon>
        <taxon>Xylariomycetidae</taxon>
        <taxon>Xylariales</taxon>
        <taxon>Diatrypaceae</taxon>
        <taxon>Diatrype</taxon>
    </lineage>
</organism>